<comment type="caution">
    <text evidence="1">The sequence shown here is derived from an EMBL/GenBank/DDBJ whole genome shotgun (WGS) entry which is preliminary data.</text>
</comment>
<dbReference type="Proteomes" id="UP000231070">
    <property type="component" value="Unassembled WGS sequence"/>
</dbReference>
<name>A0A2G9X126_9HYPH</name>
<dbReference type="AlphaFoldDB" id="A0A2G9X126"/>
<accession>A0A2G9X126</accession>
<gene>
    <name evidence="1" type="ORF">CJ014_00760</name>
</gene>
<evidence type="ECO:0000313" key="2">
    <source>
        <dbReference type="Proteomes" id="UP000231070"/>
    </source>
</evidence>
<reference evidence="1 2" key="1">
    <citation type="submission" date="2017-08" db="EMBL/GenBank/DDBJ databases">
        <title>Pleomorphomonas carboxidotrophicus sp. nov., a new mesophilic hydrogenogenic carboxidotroph.</title>
        <authorList>
            <person name="Esquivel-Elizondo S."/>
            <person name="Krajmalnik-Brown R."/>
            <person name="Maldonado J."/>
        </authorList>
    </citation>
    <scope>NUCLEOTIDE SEQUENCE [LARGE SCALE GENOMIC DNA]</scope>
    <source>
        <strain evidence="1 2">SVCO-16</strain>
    </source>
</reference>
<sequence>MGEDGMKTISADADRRIKEAHKEVTDMITEFIVERANRQDDDTKERREVRVGYGVETCLHYRDELKREWDMKLIEKLGEVFCSCKTDHRQYGRAPVYYTFCHKDLIAFGRRLVAEYAKLASDGNTDYDQNKLYFGILSELKSSKVDSARKHEVLEEIQKSI</sequence>
<evidence type="ECO:0000313" key="1">
    <source>
        <dbReference type="EMBL" id="PIP00667.1"/>
    </source>
</evidence>
<proteinExistence type="predicted"/>
<protein>
    <submittedName>
        <fullName evidence="1">Uncharacterized protein</fullName>
    </submittedName>
</protein>
<organism evidence="1 2">
    <name type="scientific">Pleomorphomonas carboxyditropha</name>
    <dbReference type="NCBI Taxonomy" id="2023338"/>
    <lineage>
        <taxon>Bacteria</taxon>
        <taxon>Pseudomonadati</taxon>
        <taxon>Pseudomonadota</taxon>
        <taxon>Alphaproteobacteria</taxon>
        <taxon>Hyphomicrobiales</taxon>
        <taxon>Pleomorphomonadaceae</taxon>
        <taxon>Pleomorphomonas</taxon>
    </lineage>
</organism>
<keyword evidence="2" id="KW-1185">Reference proteome</keyword>
<dbReference type="EMBL" id="NQVN01000001">
    <property type="protein sequence ID" value="PIP00667.1"/>
    <property type="molecule type" value="Genomic_DNA"/>
</dbReference>